<dbReference type="EMBL" id="KZ613859">
    <property type="protein sequence ID" value="PMD54700.1"/>
    <property type="molecule type" value="Genomic_DNA"/>
</dbReference>
<protein>
    <recommendedName>
        <fullName evidence="4">F-box domain-containing protein</fullName>
    </recommendedName>
</protein>
<evidence type="ECO:0000313" key="2">
    <source>
        <dbReference type="EMBL" id="PMD54700.1"/>
    </source>
</evidence>
<dbReference type="RefSeq" id="XP_024731604.1">
    <property type="nucleotide sequence ID" value="XM_024870324.1"/>
</dbReference>
<proteinExistence type="predicted"/>
<gene>
    <name evidence="2" type="ORF">K444DRAFT_111372</name>
</gene>
<dbReference type="GeneID" id="36578406"/>
<evidence type="ECO:0008006" key="4">
    <source>
        <dbReference type="Google" id="ProtNLM"/>
    </source>
</evidence>
<keyword evidence="3" id="KW-1185">Reference proteome</keyword>
<dbReference type="InParanoid" id="A0A2J6SV94"/>
<feature type="compositionally biased region" description="Polar residues" evidence="1">
    <location>
        <begin position="1"/>
        <end position="18"/>
    </location>
</feature>
<accession>A0A2J6SV94</accession>
<dbReference type="AlphaFoldDB" id="A0A2J6SV94"/>
<feature type="region of interest" description="Disordered" evidence="1">
    <location>
        <begin position="1"/>
        <end position="32"/>
    </location>
</feature>
<sequence>MSISRKSSSATGTFLGTASSSSCSNKSASGPESLLLSLPAEIREEVYKHLFHEEHNQPCNVDLVGLGNTGCWCADALSLTNRQLYDELRPRFYQGVRFVFNNPTWGERFFHRFRLMADSAPWN</sequence>
<dbReference type="Proteomes" id="UP000235371">
    <property type="component" value="Unassembled WGS sequence"/>
</dbReference>
<evidence type="ECO:0000256" key="1">
    <source>
        <dbReference type="SAM" id="MobiDB-lite"/>
    </source>
</evidence>
<feature type="compositionally biased region" description="Low complexity" evidence="1">
    <location>
        <begin position="19"/>
        <end position="29"/>
    </location>
</feature>
<organism evidence="2 3">
    <name type="scientific">Hyaloscypha bicolor E</name>
    <dbReference type="NCBI Taxonomy" id="1095630"/>
    <lineage>
        <taxon>Eukaryota</taxon>
        <taxon>Fungi</taxon>
        <taxon>Dikarya</taxon>
        <taxon>Ascomycota</taxon>
        <taxon>Pezizomycotina</taxon>
        <taxon>Leotiomycetes</taxon>
        <taxon>Helotiales</taxon>
        <taxon>Hyaloscyphaceae</taxon>
        <taxon>Hyaloscypha</taxon>
        <taxon>Hyaloscypha bicolor</taxon>
    </lineage>
</organism>
<dbReference type="PROSITE" id="PS51257">
    <property type="entry name" value="PROKAR_LIPOPROTEIN"/>
    <property type="match status" value="1"/>
</dbReference>
<reference evidence="2 3" key="1">
    <citation type="submission" date="2016-04" db="EMBL/GenBank/DDBJ databases">
        <title>A degradative enzymes factory behind the ericoid mycorrhizal symbiosis.</title>
        <authorList>
            <consortium name="DOE Joint Genome Institute"/>
            <person name="Martino E."/>
            <person name="Morin E."/>
            <person name="Grelet G."/>
            <person name="Kuo A."/>
            <person name="Kohler A."/>
            <person name="Daghino S."/>
            <person name="Barry K."/>
            <person name="Choi C."/>
            <person name="Cichocki N."/>
            <person name="Clum A."/>
            <person name="Copeland A."/>
            <person name="Hainaut M."/>
            <person name="Haridas S."/>
            <person name="Labutti K."/>
            <person name="Lindquist E."/>
            <person name="Lipzen A."/>
            <person name="Khouja H.-R."/>
            <person name="Murat C."/>
            <person name="Ohm R."/>
            <person name="Olson A."/>
            <person name="Spatafora J."/>
            <person name="Veneault-Fourrey C."/>
            <person name="Henrissat B."/>
            <person name="Grigoriev I."/>
            <person name="Martin F."/>
            <person name="Perotto S."/>
        </authorList>
    </citation>
    <scope>NUCLEOTIDE SEQUENCE [LARGE SCALE GENOMIC DNA]</scope>
    <source>
        <strain evidence="2 3">E</strain>
    </source>
</reference>
<dbReference type="OrthoDB" id="3538683at2759"/>
<evidence type="ECO:0000313" key="3">
    <source>
        <dbReference type="Proteomes" id="UP000235371"/>
    </source>
</evidence>
<name>A0A2J6SV94_9HELO</name>